<dbReference type="RefSeq" id="WP_158409025.1">
    <property type="nucleotide sequence ID" value="NZ_HG315671.1"/>
</dbReference>
<organism evidence="1 2">
    <name type="scientific">Formosa agariphila (strain DSM 15362 / KCTC 12365 / LMG 23005 / KMM 3901 / M-2Alg 35-1)</name>
    <dbReference type="NCBI Taxonomy" id="1347342"/>
    <lineage>
        <taxon>Bacteria</taxon>
        <taxon>Pseudomonadati</taxon>
        <taxon>Bacteroidota</taxon>
        <taxon>Flavobacteriia</taxon>
        <taxon>Flavobacteriales</taxon>
        <taxon>Flavobacteriaceae</taxon>
        <taxon>Formosa</taxon>
    </lineage>
</organism>
<keyword evidence="2" id="KW-1185">Reference proteome</keyword>
<dbReference type="HOGENOM" id="CLU_3007660_0_0_10"/>
<evidence type="ECO:0000313" key="1">
    <source>
        <dbReference type="EMBL" id="CDF80590.1"/>
    </source>
</evidence>
<dbReference type="PATRIC" id="fig|1347342.6.peg.2897"/>
<evidence type="ECO:0000313" key="2">
    <source>
        <dbReference type="Proteomes" id="UP000016160"/>
    </source>
</evidence>
<dbReference type="Proteomes" id="UP000016160">
    <property type="component" value="Chromosome"/>
</dbReference>
<gene>
    <name evidence="1" type="ORF">BN863_28780</name>
</gene>
<accession>T2KPA3</accession>
<dbReference type="STRING" id="1347342.BN863_28780"/>
<reference evidence="1 2" key="1">
    <citation type="journal article" date="2013" name="Appl. Environ. Microbiol.">
        <title>The genome of the alga-associated marine flavobacterium Formosa agariphila KMM 3901T reveals a broad potential for degradation of algal polysaccharides.</title>
        <authorList>
            <person name="Mann A.J."/>
            <person name="Hahnke R.L."/>
            <person name="Huang S."/>
            <person name="Werner J."/>
            <person name="Xing P."/>
            <person name="Barbeyron T."/>
            <person name="Huettel B."/>
            <person name="Stueber K."/>
            <person name="Reinhardt R."/>
            <person name="Harder J."/>
            <person name="Gloeckner F.O."/>
            <person name="Amann R.I."/>
            <person name="Teeling H."/>
        </authorList>
    </citation>
    <scope>NUCLEOTIDE SEQUENCE [LARGE SCALE GENOMIC DNA]</scope>
    <source>
        <strain evidence="2">DSM 15362 / KCTC 12365 / LMG 23005 / KMM 3901</strain>
    </source>
</reference>
<sequence length="56" mass="6650">MLVSYYTIESGDLFMSWASSLPKLNEVILSKDMKYIVKDVKFGFNVYYILVERKYI</sequence>
<name>T2KPA3_FORAG</name>
<dbReference type="AlphaFoldDB" id="T2KPA3"/>
<protein>
    <submittedName>
        <fullName evidence="1">Uncharacterized protein</fullName>
    </submittedName>
</protein>
<proteinExistence type="predicted"/>
<dbReference type="EMBL" id="HG315671">
    <property type="protein sequence ID" value="CDF80590.1"/>
    <property type="molecule type" value="Genomic_DNA"/>
</dbReference>